<dbReference type="Proteomes" id="UP001154282">
    <property type="component" value="Unassembled WGS sequence"/>
</dbReference>
<comment type="caution">
    <text evidence="2">The sequence shown here is derived from an EMBL/GenBank/DDBJ whole genome shotgun (WGS) entry which is preliminary data.</text>
</comment>
<evidence type="ECO:0000256" key="1">
    <source>
        <dbReference type="SAM" id="MobiDB-lite"/>
    </source>
</evidence>
<dbReference type="AlphaFoldDB" id="A0AAV0J938"/>
<evidence type="ECO:0000313" key="3">
    <source>
        <dbReference type="Proteomes" id="UP001154282"/>
    </source>
</evidence>
<feature type="compositionally biased region" description="Basic and acidic residues" evidence="1">
    <location>
        <begin position="122"/>
        <end position="136"/>
    </location>
</feature>
<keyword evidence="3" id="KW-1185">Reference proteome</keyword>
<gene>
    <name evidence="2" type="ORF">LITE_LOCUS12851</name>
</gene>
<dbReference type="EMBL" id="CAMGYJ010000004">
    <property type="protein sequence ID" value="CAI0405388.1"/>
    <property type="molecule type" value="Genomic_DNA"/>
</dbReference>
<accession>A0AAV0J938</accession>
<proteinExistence type="predicted"/>
<organism evidence="2 3">
    <name type="scientific">Linum tenue</name>
    <dbReference type="NCBI Taxonomy" id="586396"/>
    <lineage>
        <taxon>Eukaryota</taxon>
        <taxon>Viridiplantae</taxon>
        <taxon>Streptophyta</taxon>
        <taxon>Embryophyta</taxon>
        <taxon>Tracheophyta</taxon>
        <taxon>Spermatophyta</taxon>
        <taxon>Magnoliopsida</taxon>
        <taxon>eudicotyledons</taxon>
        <taxon>Gunneridae</taxon>
        <taxon>Pentapetalae</taxon>
        <taxon>rosids</taxon>
        <taxon>fabids</taxon>
        <taxon>Malpighiales</taxon>
        <taxon>Linaceae</taxon>
        <taxon>Linum</taxon>
    </lineage>
</organism>
<feature type="non-terminal residue" evidence="2">
    <location>
        <position position="165"/>
    </location>
</feature>
<reference evidence="2" key="1">
    <citation type="submission" date="2022-08" db="EMBL/GenBank/DDBJ databases">
        <authorList>
            <person name="Gutierrez-Valencia J."/>
        </authorList>
    </citation>
    <scope>NUCLEOTIDE SEQUENCE</scope>
</reference>
<feature type="compositionally biased region" description="Basic and acidic residues" evidence="1">
    <location>
        <begin position="81"/>
        <end position="106"/>
    </location>
</feature>
<sequence>MQDPEPGNRPFFRAPEHLIRLILIHQQPFVRIRNRGDRVHPLPVRRNIGAAQEIPTEQEEESRERNHRSVTQDVIRHHGAHEHDKGIGREQRDVEDQQEVVKRPAELEGVPDNGGVDGRLQQQEREAGTASFDEKKKRQTVKMKKLRRLVIPWRSALGFMNMVAI</sequence>
<name>A0AAV0J938_9ROSI</name>
<protein>
    <submittedName>
        <fullName evidence="2">Uncharacterized protein</fullName>
    </submittedName>
</protein>
<feature type="region of interest" description="Disordered" evidence="1">
    <location>
        <begin position="50"/>
        <end position="138"/>
    </location>
</feature>
<evidence type="ECO:0000313" key="2">
    <source>
        <dbReference type="EMBL" id="CAI0405388.1"/>
    </source>
</evidence>